<proteinExistence type="predicted"/>
<dbReference type="PROSITE" id="PS50234">
    <property type="entry name" value="VWFA"/>
    <property type="match status" value="1"/>
</dbReference>
<dbReference type="PANTHER" id="PTHR41248">
    <property type="entry name" value="NORD PROTEIN"/>
    <property type="match status" value="1"/>
</dbReference>
<feature type="region of interest" description="Disordered" evidence="1">
    <location>
        <begin position="186"/>
        <end position="249"/>
    </location>
</feature>
<gene>
    <name evidence="3" type="ORF">BST26_01420</name>
</gene>
<evidence type="ECO:0000313" key="4">
    <source>
        <dbReference type="Proteomes" id="UP000192801"/>
    </source>
</evidence>
<comment type="caution">
    <text evidence="3">The sequence shown here is derived from an EMBL/GenBank/DDBJ whole genome shotgun (WGS) entry which is preliminary data.</text>
</comment>
<evidence type="ECO:0000259" key="2">
    <source>
        <dbReference type="PROSITE" id="PS50234"/>
    </source>
</evidence>
<dbReference type="InterPro" id="IPR051928">
    <property type="entry name" value="NorD/CobT"/>
</dbReference>
<accession>A0A1X0DNB7</accession>
<keyword evidence="4" id="KW-1185">Reference proteome</keyword>
<dbReference type="STRING" id="444597.BST26_01420"/>
<evidence type="ECO:0000256" key="1">
    <source>
        <dbReference type="SAM" id="MobiDB-lite"/>
    </source>
</evidence>
<dbReference type="SMART" id="SM00327">
    <property type="entry name" value="VWA"/>
    <property type="match status" value="1"/>
</dbReference>
<dbReference type="AlphaFoldDB" id="A0A1X0DNB7"/>
<dbReference type="InterPro" id="IPR036465">
    <property type="entry name" value="vWFA_dom_sf"/>
</dbReference>
<dbReference type="InterPro" id="IPR002035">
    <property type="entry name" value="VWF_A"/>
</dbReference>
<dbReference type="EMBL" id="MVHS01000002">
    <property type="protein sequence ID" value="ORA73904.1"/>
    <property type="molecule type" value="Genomic_DNA"/>
</dbReference>
<evidence type="ECO:0000313" key="3">
    <source>
        <dbReference type="EMBL" id="ORA73904.1"/>
    </source>
</evidence>
<dbReference type="Pfam" id="PF13519">
    <property type="entry name" value="VWA_2"/>
    <property type="match status" value="1"/>
</dbReference>
<dbReference type="PANTHER" id="PTHR41248:SF1">
    <property type="entry name" value="NORD PROTEIN"/>
    <property type="match status" value="1"/>
</dbReference>
<name>A0A1X0DNB7_9MYCO</name>
<dbReference type="OrthoDB" id="4641313at2"/>
<feature type="domain" description="VWFA" evidence="2">
    <location>
        <begin position="365"/>
        <end position="553"/>
    </location>
</feature>
<protein>
    <submittedName>
        <fullName evidence="3">Nitric oxide reductase activation protein</fullName>
    </submittedName>
</protein>
<reference evidence="3 4" key="1">
    <citation type="submission" date="2016-12" db="EMBL/GenBank/DDBJ databases">
        <title>The new phylogeny of genus Mycobacterium.</title>
        <authorList>
            <person name="Tortoli E."/>
            <person name="Trovato A."/>
            <person name="Cirillo D.M."/>
        </authorList>
    </citation>
    <scope>NUCLEOTIDE SEQUENCE [LARGE SCALE GENOMIC DNA]</scope>
    <source>
        <strain evidence="3 4">DSM 45130</strain>
    </source>
</reference>
<organism evidence="3 4">
    <name type="scientific">Mycolicibacterium insubricum</name>
    <dbReference type="NCBI Taxonomy" id="444597"/>
    <lineage>
        <taxon>Bacteria</taxon>
        <taxon>Bacillati</taxon>
        <taxon>Actinomycetota</taxon>
        <taxon>Actinomycetes</taxon>
        <taxon>Mycobacteriales</taxon>
        <taxon>Mycobacteriaceae</taxon>
        <taxon>Mycolicibacterium</taxon>
    </lineage>
</organism>
<dbReference type="Gene3D" id="3.40.50.410">
    <property type="entry name" value="von Willebrand factor, type A domain"/>
    <property type="match status" value="1"/>
</dbReference>
<sequence length="564" mass="60086">MRRHRPVHTAESDPDDGHQFELLACAIAGREVKIADLAPGEPAWTDGVRIHLDPSADAEERLRTVATQASLIAAGSLEPELLRRIGRRNGLARRYLSIEGDRALRVNEVLPPALHPLLRTDSGLVATDAAHSLELARSSADVPDPPSHFGVLRAKKLLAGGIAEAAEPGAAGHRPRHNKPSELHELDAEDEEPSDITDPFSSPVGGGGPIGKLLQKLLGAARQLGSGGSPGADSATHRSSRNSRAGTGVFSTAGALPEDSAQEAAAEGWVYPEWDAKAHRYRPDWCTVTESDPPDGDQDLVVPERHALRRPLTRLGITRDRCHRQPVGDDIDIDAVVDARVDLAAGSVPDERVYLDNLPRRRDLAVLVLLDVSGSAGEAGTLGQTVHEQQVLTAATLTVALGELGDRVALYGYNSQGRTAVNMIPVKRFDERMDTLSLRRLAALQPGAYSRLGAAIRHGAAIIADRGATSHRLLVVISDGLAYDHGYERGYGAADARRALGEARRQGIGCLCLTVGADTEHEDLQRVFGSAAHSAIAKPAELAGVVGPLFKAALRSADTRRKVS</sequence>
<dbReference type="Proteomes" id="UP000192801">
    <property type="component" value="Unassembled WGS sequence"/>
</dbReference>
<dbReference type="SUPFAM" id="SSF53300">
    <property type="entry name" value="vWA-like"/>
    <property type="match status" value="1"/>
</dbReference>